<evidence type="ECO:0000313" key="1">
    <source>
        <dbReference type="EMBL" id="KAG1787991.1"/>
    </source>
</evidence>
<dbReference type="GeneID" id="64592326"/>
<keyword evidence="2" id="KW-1185">Reference proteome</keyword>
<gene>
    <name evidence="1" type="ORF">HD556DRAFT_1245804</name>
</gene>
<dbReference type="EMBL" id="JABBWE010000072">
    <property type="protein sequence ID" value="KAG1787991.1"/>
    <property type="molecule type" value="Genomic_DNA"/>
</dbReference>
<protein>
    <submittedName>
        <fullName evidence="1">Uncharacterized protein</fullName>
    </submittedName>
</protein>
<accession>A0A9P7AEX2</accession>
<name>A0A9P7AEX2_9AGAM</name>
<evidence type="ECO:0000313" key="2">
    <source>
        <dbReference type="Proteomes" id="UP000719766"/>
    </source>
</evidence>
<sequence length="152" mass="17692">MEDKVNLEKLKKNIYLTVHLNAYAITTHIRDCLCQQKFELERLERSYRVTVNAECKLHVSTQHSIKHQEPGILKFITTYNSLCSQLRSLIRQQRAPPSAVPPHIIPCDGIFQLNVDDDIWQDVRLDDDTLNPPVWLSDDMVRNSIQLQLEVD</sequence>
<dbReference type="AlphaFoldDB" id="A0A9P7AEX2"/>
<comment type="caution">
    <text evidence="1">The sequence shown here is derived from an EMBL/GenBank/DDBJ whole genome shotgun (WGS) entry which is preliminary data.</text>
</comment>
<dbReference type="RefSeq" id="XP_041155277.1">
    <property type="nucleotide sequence ID" value="XM_041298562.1"/>
</dbReference>
<dbReference type="Proteomes" id="UP000719766">
    <property type="component" value="Unassembled WGS sequence"/>
</dbReference>
<dbReference type="OrthoDB" id="3259165at2759"/>
<organism evidence="1 2">
    <name type="scientific">Suillus plorans</name>
    <dbReference type="NCBI Taxonomy" id="116603"/>
    <lineage>
        <taxon>Eukaryota</taxon>
        <taxon>Fungi</taxon>
        <taxon>Dikarya</taxon>
        <taxon>Basidiomycota</taxon>
        <taxon>Agaricomycotina</taxon>
        <taxon>Agaricomycetes</taxon>
        <taxon>Agaricomycetidae</taxon>
        <taxon>Boletales</taxon>
        <taxon>Suillineae</taxon>
        <taxon>Suillaceae</taxon>
        <taxon>Suillus</taxon>
    </lineage>
</organism>
<proteinExistence type="predicted"/>
<reference evidence="1" key="1">
    <citation type="journal article" date="2020" name="New Phytol.">
        <title>Comparative genomics reveals dynamic genome evolution in host specialist ectomycorrhizal fungi.</title>
        <authorList>
            <person name="Lofgren L.A."/>
            <person name="Nguyen N.H."/>
            <person name="Vilgalys R."/>
            <person name="Ruytinx J."/>
            <person name="Liao H.L."/>
            <person name="Branco S."/>
            <person name="Kuo A."/>
            <person name="LaButti K."/>
            <person name="Lipzen A."/>
            <person name="Andreopoulos W."/>
            <person name="Pangilinan J."/>
            <person name="Riley R."/>
            <person name="Hundley H."/>
            <person name="Na H."/>
            <person name="Barry K."/>
            <person name="Grigoriev I.V."/>
            <person name="Stajich J.E."/>
            <person name="Kennedy P.G."/>
        </authorList>
    </citation>
    <scope>NUCLEOTIDE SEQUENCE</scope>
    <source>
        <strain evidence="1">S12</strain>
    </source>
</reference>